<proteinExistence type="predicted"/>
<dbReference type="EC" id="1.3.1.48" evidence="1"/>
<feature type="domain" description="Enoyl reductase (ER)" evidence="4">
    <location>
        <begin position="10"/>
        <end position="315"/>
    </location>
</feature>
<dbReference type="InterPro" id="IPR011032">
    <property type="entry name" value="GroES-like_sf"/>
</dbReference>
<dbReference type="EMBL" id="CADEPM010000011">
    <property type="protein sequence ID" value="CAB3410910.1"/>
    <property type="molecule type" value="Genomic_DNA"/>
</dbReference>
<dbReference type="OrthoDB" id="3941538at2759"/>
<dbReference type="InterPro" id="IPR051603">
    <property type="entry name" value="Zinc-ADH_QOR/CCCR"/>
</dbReference>
<keyword evidence="2" id="KW-0521">NADP</keyword>
<evidence type="ECO:0000256" key="3">
    <source>
        <dbReference type="ARBA" id="ARBA00023002"/>
    </source>
</evidence>
<evidence type="ECO:0000256" key="1">
    <source>
        <dbReference type="ARBA" id="ARBA00011981"/>
    </source>
</evidence>
<reference evidence="5 6" key="1">
    <citation type="submission" date="2020-04" db="EMBL/GenBank/DDBJ databases">
        <authorList>
            <person name="Laetsch R D."/>
            <person name="Stevens L."/>
            <person name="Kumar S."/>
            <person name="Blaxter L. M."/>
        </authorList>
    </citation>
    <scope>NUCLEOTIDE SEQUENCE [LARGE SCALE GENOMIC DNA]</scope>
</reference>
<dbReference type="InterPro" id="IPR036291">
    <property type="entry name" value="NAD(P)-bd_dom_sf"/>
</dbReference>
<dbReference type="SUPFAM" id="SSF51735">
    <property type="entry name" value="NAD(P)-binding Rossmann-fold domains"/>
    <property type="match status" value="1"/>
</dbReference>
<dbReference type="InterPro" id="IPR013149">
    <property type="entry name" value="ADH-like_C"/>
</dbReference>
<dbReference type="Gene3D" id="3.40.50.720">
    <property type="entry name" value="NAD(P)-binding Rossmann-like Domain"/>
    <property type="match status" value="1"/>
</dbReference>
<dbReference type="Pfam" id="PF08240">
    <property type="entry name" value="ADH_N"/>
    <property type="match status" value="1"/>
</dbReference>
<evidence type="ECO:0000313" key="6">
    <source>
        <dbReference type="Proteomes" id="UP000494206"/>
    </source>
</evidence>
<comment type="caution">
    <text evidence="5">The sequence shown here is derived from an EMBL/GenBank/DDBJ whole genome shotgun (WGS) entry which is preliminary data.</text>
</comment>
<dbReference type="Proteomes" id="UP000494206">
    <property type="component" value="Unassembled WGS sequence"/>
</dbReference>
<dbReference type="SMART" id="SM00829">
    <property type="entry name" value="PKS_ER"/>
    <property type="match status" value="1"/>
</dbReference>
<evidence type="ECO:0000259" key="4">
    <source>
        <dbReference type="SMART" id="SM00829"/>
    </source>
</evidence>
<dbReference type="InterPro" id="IPR020843">
    <property type="entry name" value="ER"/>
</dbReference>
<keyword evidence="3" id="KW-0560">Oxidoreductase</keyword>
<organism evidence="5 6">
    <name type="scientific">Caenorhabditis bovis</name>
    <dbReference type="NCBI Taxonomy" id="2654633"/>
    <lineage>
        <taxon>Eukaryota</taxon>
        <taxon>Metazoa</taxon>
        <taxon>Ecdysozoa</taxon>
        <taxon>Nematoda</taxon>
        <taxon>Chromadorea</taxon>
        <taxon>Rhabditida</taxon>
        <taxon>Rhabditina</taxon>
        <taxon>Rhabditomorpha</taxon>
        <taxon>Rhabditoidea</taxon>
        <taxon>Rhabditidae</taxon>
        <taxon>Peloderinae</taxon>
        <taxon>Caenorhabditis</taxon>
    </lineage>
</organism>
<dbReference type="PANTHER" id="PTHR44154:SF1">
    <property type="entry name" value="QUINONE OXIDOREDUCTASE"/>
    <property type="match status" value="1"/>
</dbReference>
<keyword evidence="6" id="KW-1185">Reference proteome</keyword>
<dbReference type="AlphaFoldDB" id="A0A8S1FF50"/>
<evidence type="ECO:0000256" key="2">
    <source>
        <dbReference type="ARBA" id="ARBA00022857"/>
    </source>
</evidence>
<sequence length="318" mass="34475">MLAAVVKRFGGPESIEILHTARPSLQRHQVLVRNKVAGVNPVDTYIRSGQYSVLPELPYIIGKDGSGIVEEVGDAVKHVKVGDYVWYGYESNATAQFTAVSNCFLLPEGVELAEGACLGVPYLTAYRAMFIQGCVKPSDVILVHGASGGVGSAIVQLAAWKGIRTVGTAGSIVGLDYLRNLGLHQVYDHSKPGYIEEISAEFPNGFDYIFEMAAHINLNNDMGLLAKHGKLAVIGNRAETKINARQLMQKESIVYGVMLGMSNCEDILTSGSEINKFLTETKFRPNISKTYTMNTIAQAHCDILNNSGSHGQIVINIE</sequence>
<dbReference type="CDD" id="cd08253">
    <property type="entry name" value="zeta_crystallin"/>
    <property type="match status" value="1"/>
</dbReference>
<dbReference type="GO" id="GO:0003730">
    <property type="term" value="F:mRNA 3'-UTR binding"/>
    <property type="evidence" value="ECO:0007669"/>
    <property type="project" value="TreeGrafter"/>
</dbReference>
<dbReference type="GO" id="GO:0047522">
    <property type="term" value="F:15-oxoprostaglandin 13-reductase [NAD(P)+] activity"/>
    <property type="evidence" value="ECO:0007669"/>
    <property type="project" value="UniProtKB-EC"/>
</dbReference>
<dbReference type="Pfam" id="PF00107">
    <property type="entry name" value="ADH_zinc_N"/>
    <property type="match status" value="1"/>
</dbReference>
<dbReference type="PANTHER" id="PTHR44154">
    <property type="entry name" value="QUINONE OXIDOREDUCTASE"/>
    <property type="match status" value="1"/>
</dbReference>
<accession>A0A8S1FF50</accession>
<name>A0A8S1FF50_9PELO</name>
<protein>
    <recommendedName>
        <fullName evidence="1">15-oxoprostaglandin 13-reductase</fullName>
        <ecNumber evidence="1">1.3.1.48</ecNumber>
    </recommendedName>
</protein>
<dbReference type="FunFam" id="3.40.50.720:FF:000121">
    <property type="entry name" value="Prostaglandin reductase 2"/>
    <property type="match status" value="1"/>
</dbReference>
<evidence type="ECO:0000313" key="5">
    <source>
        <dbReference type="EMBL" id="CAB3410910.1"/>
    </source>
</evidence>
<dbReference type="InterPro" id="IPR013154">
    <property type="entry name" value="ADH-like_N"/>
</dbReference>
<dbReference type="Gene3D" id="3.90.180.10">
    <property type="entry name" value="Medium-chain alcohol dehydrogenases, catalytic domain"/>
    <property type="match status" value="1"/>
</dbReference>
<dbReference type="SUPFAM" id="SSF50129">
    <property type="entry name" value="GroES-like"/>
    <property type="match status" value="1"/>
</dbReference>
<dbReference type="GO" id="GO:0005829">
    <property type="term" value="C:cytosol"/>
    <property type="evidence" value="ECO:0007669"/>
    <property type="project" value="TreeGrafter"/>
</dbReference>
<dbReference type="GO" id="GO:0003960">
    <property type="term" value="F:quinone reductase (NADPH) activity"/>
    <property type="evidence" value="ECO:0007669"/>
    <property type="project" value="TreeGrafter"/>
</dbReference>
<gene>
    <name evidence="5" type="ORF">CBOVIS_LOCUS12361</name>
</gene>
<dbReference type="GO" id="GO:0070402">
    <property type="term" value="F:NADPH binding"/>
    <property type="evidence" value="ECO:0007669"/>
    <property type="project" value="TreeGrafter"/>
</dbReference>